<dbReference type="AlphaFoldDB" id="A0A8A3S4P1"/>
<reference evidence="1" key="2">
    <citation type="submission" date="2019-02" db="EMBL/GenBank/DDBJ databases">
        <authorList>
            <person name="Chen S.-C."/>
            <person name="Chien H.-H."/>
            <person name="Lai M.-C."/>
        </authorList>
    </citation>
    <scope>NUCLEOTIDE SEQUENCE</scope>
    <source>
        <strain evidence="1">N2F9704</strain>
    </source>
</reference>
<organism evidence="1 2">
    <name type="scientific">Methanofollis aquaemaris</name>
    <dbReference type="NCBI Taxonomy" id="126734"/>
    <lineage>
        <taxon>Archaea</taxon>
        <taxon>Methanobacteriati</taxon>
        <taxon>Methanobacteriota</taxon>
        <taxon>Stenosarchaea group</taxon>
        <taxon>Methanomicrobia</taxon>
        <taxon>Methanomicrobiales</taxon>
        <taxon>Methanomicrobiaceae</taxon>
        <taxon>Methanofollis</taxon>
    </lineage>
</organism>
<accession>A0A8A3S4P1</accession>
<dbReference type="EMBL" id="CP036172">
    <property type="protein sequence ID" value="QSZ67237.1"/>
    <property type="molecule type" value="Genomic_DNA"/>
</dbReference>
<reference evidence="1" key="1">
    <citation type="journal article" date="2001" name="Int. J. Syst. Evol. Microbiol.">
        <title>Methanofollis aquaemaris sp. nov., a methanogen isolated from an aquaculture fish pond.</title>
        <authorList>
            <person name="Lai M.C."/>
            <person name="Chen S.C."/>
        </authorList>
    </citation>
    <scope>NUCLEOTIDE SEQUENCE</scope>
    <source>
        <strain evidence="1">N2F9704</strain>
    </source>
</reference>
<keyword evidence="2" id="KW-1185">Reference proteome</keyword>
<gene>
    <name evidence="1" type="ORF">RJ40_06845</name>
</gene>
<evidence type="ECO:0000313" key="1">
    <source>
        <dbReference type="EMBL" id="QSZ67237.1"/>
    </source>
</evidence>
<evidence type="ECO:0000313" key="2">
    <source>
        <dbReference type="Proteomes" id="UP001042704"/>
    </source>
</evidence>
<name>A0A8A3S4P1_9EURY</name>
<sequence length="62" mass="7165">MTAAAQITISEETLILLREMGCEGESDDQILKRLIEERAIASLDRRWNRILEGDEFFPVEEL</sequence>
<dbReference type="KEGG" id="maqe:RJ40_06845"/>
<protein>
    <submittedName>
        <fullName evidence="1">Uncharacterized protein</fullName>
    </submittedName>
</protein>
<proteinExistence type="predicted"/>
<dbReference type="RefSeq" id="WP_265580126.1">
    <property type="nucleotide sequence ID" value="NZ_CP036172.1"/>
</dbReference>
<dbReference type="Proteomes" id="UP001042704">
    <property type="component" value="Chromosome"/>
</dbReference>
<dbReference type="GeneID" id="76424067"/>